<evidence type="ECO:0000313" key="2">
    <source>
        <dbReference type="Proteomes" id="UP001054252"/>
    </source>
</evidence>
<dbReference type="EMBL" id="BPVZ01000034">
    <property type="protein sequence ID" value="GKV11319.1"/>
    <property type="molecule type" value="Genomic_DNA"/>
</dbReference>
<dbReference type="AlphaFoldDB" id="A0AAV5J9M2"/>
<evidence type="ECO:0000313" key="1">
    <source>
        <dbReference type="EMBL" id="GKV11319.1"/>
    </source>
</evidence>
<keyword evidence="2" id="KW-1185">Reference proteome</keyword>
<sequence>MASVYKPPTSGHSSNQWLTPLAGLQKYQCLTNFHRQASVMVLMFNNSYWQASVITNIFAHWQASVVPVFNKLPLASVNNYQCIIPLAG</sequence>
<accession>A0AAV5J9M2</accession>
<protein>
    <submittedName>
        <fullName evidence="1">Uncharacterized protein</fullName>
    </submittedName>
</protein>
<reference evidence="1 2" key="1">
    <citation type="journal article" date="2021" name="Commun. Biol.">
        <title>The genome of Shorea leprosula (Dipterocarpaceae) highlights the ecological relevance of drought in aseasonal tropical rainforests.</title>
        <authorList>
            <person name="Ng K.K.S."/>
            <person name="Kobayashi M.J."/>
            <person name="Fawcett J.A."/>
            <person name="Hatakeyama M."/>
            <person name="Paape T."/>
            <person name="Ng C.H."/>
            <person name="Ang C.C."/>
            <person name="Tnah L.H."/>
            <person name="Lee C.T."/>
            <person name="Nishiyama T."/>
            <person name="Sese J."/>
            <person name="O'Brien M.J."/>
            <person name="Copetti D."/>
            <person name="Mohd Noor M.I."/>
            <person name="Ong R.C."/>
            <person name="Putra M."/>
            <person name="Sireger I.Z."/>
            <person name="Indrioko S."/>
            <person name="Kosugi Y."/>
            <person name="Izuno A."/>
            <person name="Isagi Y."/>
            <person name="Lee S.L."/>
            <person name="Shimizu K.K."/>
        </authorList>
    </citation>
    <scope>NUCLEOTIDE SEQUENCE [LARGE SCALE GENOMIC DNA]</scope>
    <source>
        <strain evidence="1">214</strain>
    </source>
</reference>
<name>A0AAV5J9M2_9ROSI</name>
<organism evidence="1 2">
    <name type="scientific">Rubroshorea leprosula</name>
    <dbReference type="NCBI Taxonomy" id="152421"/>
    <lineage>
        <taxon>Eukaryota</taxon>
        <taxon>Viridiplantae</taxon>
        <taxon>Streptophyta</taxon>
        <taxon>Embryophyta</taxon>
        <taxon>Tracheophyta</taxon>
        <taxon>Spermatophyta</taxon>
        <taxon>Magnoliopsida</taxon>
        <taxon>eudicotyledons</taxon>
        <taxon>Gunneridae</taxon>
        <taxon>Pentapetalae</taxon>
        <taxon>rosids</taxon>
        <taxon>malvids</taxon>
        <taxon>Malvales</taxon>
        <taxon>Dipterocarpaceae</taxon>
        <taxon>Rubroshorea</taxon>
    </lineage>
</organism>
<dbReference type="Proteomes" id="UP001054252">
    <property type="component" value="Unassembled WGS sequence"/>
</dbReference>
<proteinExistence type="predicted"/>
<comment type="caution">
    <text evidence="1">The sequence shown here is derived from an EMBL/GenBank/DDBJ whole genome shotgun (WGS) entry which is preliminary data.</text>
</comment>
<gene>
    <name evidence="1" type="ORF">SLEP1_g22583</name>
</gene>